<evidence type="ECO:0000256" key="1">
    <source>
        <dbReference type="ARBA" id="ARBA00004651"/>
    </source>
</evidence>
<feature type="transmembrane region" description="Helical" evidence="6">
    <location>
        <begin position="88"/>
        <end position="107"/>
    </location>
</feature>
<reference evidence="7" key="2">
    <citation type="submission" date="2022-10" db="EMBL/GenBank/DDBJ databases">
        <authorList>
            <consortium name="ENA_rothamsted_submissions"/>
            <consortium name="culmorum"/>
            <person name="King R."/>
        </authorList>
    </citation>
    <scope>NUCLEOTIDE SEQUENCE</scope>
</reference>
<keyword evidence="8" id="KW-1185">Reference proteome</keyword>
<dbReference type="InterPro" id="IPR013604">
    <property type="entry name" value="7TM_chemorcpt"/>
</dbReference>
<gene>
    <name evidence="7" type="ORF">DIATSA_LOCUS8842</name>
</gene>
<protein>
    <recommendedName>
        <fullName evidence="9">Gustatory receptor</fullName>
    </recommendedName>
</protein>
<proteinExistence type="predicted"/>
<keyword evidence="3 6" id="KW-0812">Transmembrane</keyword>
<keyword evidence="2" id="KW-1003">Cell membrane</keyword>
<dbReference type="Proteomes" id="UP001153714">
    <property type="component" value="Chromosome 3"/>
</dbReference>
<keyword evidence="5 6" id="KW-0472">Membrane</keyword>
<name>A0A9N9WE76_9NEOP</name>
<comment type="subcellular location">
    <subcellularLocation>
        <location evidence="1">Cell membrane</location>
        <topology evidence="1">Multi-pass membrane protein</topology>
    </subcellularLocation>
</comment>
<evidence type="ECO:0000256" key="3">
    <source>
        <dbReference type="ARBA" id="ARBA00022692"/>
    </source>
</evidence>
<evidence type="ECO:0000256" key="6">
    <source>
        <dbReference type="SAM" id="Phobius"/>
    </source>
</evidence>
<dbReference type="GO" id="GO:0050909">
    <property type="term" value="P:sensory perception of taste"/>
    <property type="evidence" value="ECO:0007669"/>
    <property type="project" value="InterPro"/>
</dbReference>
<dbReference type="AlphaFoldDB" id="A0A9N9WE76"/>
<organism evidence="7 8">
    <name type="scientific">Diatraea saccharalis</name>
    <name type="common">sugarcane borer</name>
    <dbReference type="NCBI Taxonomy" id="40085"/>
    <lineage>
        <taxon>Eukaryota</taxon>
        <taxon>Metazoa</taxon>
        <taxon>Ecdysozoa</taxon>
        <taxon>Arthropoda</taxon>
        <taxon>Hexapoda</taxon>
        <taxon>Insecta</taxon>
        <taxon>Pterygota</taxon>
        <taxon>Neoptera</taxon>
        <taxon>Endopterygota</taxon>
        <taxon>Lepidoptera</taxon>
        <taxon>Glossata</taxon>
        <taxon>Ditrysia</taxon>
        <taxon>Pyraloidea</taxon>
        <taxon>Crambidae</taxon>
        <taxon>Crambinae</taxon>
        <taxon>Diatraea</taxon>
    </lineage>
</organism>
<evidence type="ECO:0000256" key="5">
    <source>
        <dbReference type="ARBA" id="ARBA00023136"/>
    </source>
</evidence>
<sequence>MTPSNEEVQCTVSGLSYFMFQMAKIFGIAPIKSEKNNNGYQISVSSTFCFINNTVITLFNVISVIGLIKDMILDSSESTRYSAGIRSLVWISELFGSIIIAGIAVYGGPTRTIEDIKIISRVQKTNRTNLLVGKLTIQCTDQLLYEELEKFYQYLTLNNVSYSPLGICTLSRCLIASIAGTVCTYLVIVFQFQVPDKGEY</sequence>
<dbReference type="Pfam" id="PF08395">
    <property type="entry name" value="7tm_7"/>
    <property type="match status" value="1"/>
</dbReference>
<reference evidence="7" key="1">
    <citation type="submission" date="2021-12" db="EMBL/GenBank/DDBJ databases">
        <authorList>
            <person name="King R."/>
        </authorList>
    </citation>
    <scope>NUCLEOTIDE SEQUENCE</scope>
</reference>
<evidence type="ECO:0000313" key="8">
    <source>
        <dbReference type="Proteomes" id="UP001153714"/>
    </source>
</evidence>
<dbReference type="OrthoDB" id="6478931at2759"/>
<keyword evidence="4 6" id="KW-1133">Transmembrane helix</keyword>
<evidence type="ECO:0008006" key="9">
    <source>
        <dbReference type="Google" id="ProtNLM"/>
    </source>
</evidence>
<evidence type="ECO:0000256" key="2">
    <source>
        <dbReference type="ARBA" id="ARBA00022475"/>
    </source>
</evidence>
<feature type="transmembrane region" description="Helical" evidence="6">
    <location>
        <begin position="173"/>
        <end position="194"/>
    </location>
</feature>
<dbReference type="EMBL" id="OU893334">
    <property type="protein sequence ID" value="CAG9791216.1"/>
    <property type="molecule type" value="Genomic_DNA"/>
</dbReference>
<dbReference type="GO" id="GO:0005886">
    <property type="term" value="C:plasma membrane"/>
    <property type="evidence" value="ECO:0007669"/>
    <property type="project" value="UniProtKB-SubCell"/>
</dbReference>
<accession>A0A9N9WE76</accession>
<evidence type="ECO:0000313" key="7">
    <source>
        <dbReference type="EMBL" id="CAG9791216.1"/>
    </source>
</evidence>
<feature type="transmembrane region" description="Helical" evidence="6">
    <location>
        <begin position="12"/>
        <end position="31"/>
    </location>
</feature>
<evidence type="ECO:0000256" key="4">
    <source>
        <dbReference type="ARBA" id="ARBA00022989"/>
    </source>
</evidence>
<feature type="transmembrane region" description="Helical" evidence="6">
    <location>
        <begin position="43"/>
        <end position="68"/>
    </location>
</feature>